<feature type="transmembrane region" description="Helical" evidence="1">
    <location>
        <begin position="46"/>
        <end position="69"/>
    </location>
</feature>
<name>A0A3L7J1G2_9MICO</name>
<proteinExistence type="predicted"/>
<evidence type="ECO:0000256" key="1">
    <source>
        <dbReference type="SAM" id="Phobius"/>
    </source>
</evidence>
<evidence type="ECO:0000313" key="2">
    <source>
        <dbReference type="EMBL" id="RLQ84229.1"/>
    </source>
</evidence>
<reference evidence="2 3" key="1">
    <citation type="submission" date="2018-10" db="EMBL/GenBank/DDBJ databases">
        <authorList>
            <person name="Li J."/>
        </authorList>
    </citation>
    <scope>NUCLEOTIDE SEQUENCE [LARGE SCALE GENOMIC DNA]</scope>
    <source>
        <strain evidence="2 3">ZD1-4</strain>
    </source>
</reference>
<evidence type="ECO:0000313" key="3">
    <source>
        <dbReference type="Proteomes" id="UP000282460"/>
    </source>
</evidence>
<dbReference type="EMBL" id="RCWJ01000002">
    <property type="protein sequence ID" value="RLQ84229.1"/>
    <property type="molecule type" value="Genomic_DNA"/>
</dbReference>
<keyword evidence="1" id="KW-1133">Transmembrane helix</keyword>
<dbReference type="Proteomes" id="UP000282460">
    <property type="component" value="Unassembled WGS sequence"/>
</dbReference>
<comment type="caution">
    <text evidence="2">The sequence shown here is derived from an EMBL/GenBank/DDBJ whole genome shotgun (WGS) entry which is preliminary data.</text>
</comment>
<keyword evidence="1" id="KW-0812">Transmembrane</keyword>
<keyword evidence="3" id="KW-1185">Reference proteome</keyword>
<keyword evidence="1" id="KW-0472">Membrane</keyword>
<feature type="transmembrane region" description="Helical" evidence="1">
    <location>
        <begin position="75"/>
        <end position="97"/>
    </location>
</feature>
<organism evidence="2 3">
    <name type="scientific">Mycetocola zhadangensis</name>
    <dbReference type="NCBI Taxonomy" id="1164595"/>
    <lineage>
        <taxon>Bacteria</taxon>
        <taxon>Bacillati</taxon>
        <taxon>Actinomycetota</taxon>
        <taxon>Actinomycetes</taxon>
        <taxon>Micrococcales</taxon>
        <taxon>Microbacteriaceae</taxon>
        <taxon>Mycetocola</taxon>
    </lineage>
</organism>
<dbReference type="RefSeq" id="WP_147440948.1">
    <property type="nucleotide sequence ID" value="NZ_BMEK01000002.1"/>
</dbReference>
<dbReference type="AlphaFoldDB" id="A0A3L7J1G2"/>
<accession>A0A3L7J1G2</accession>
<sequence>METLAVVLPWVCVAIFLLTVFMLLFRSRNADRMRDSWLQLNAQPRLNFVFGCVHLLIALGLLVLGVAFIQVGYTFGWGFFPLAATQIFGVAFCFWIARQRFDEDS</sequence>
<gene>
    <name evidence="2" type="ORF">D9V28_08435</name>
</gene>
<protein>
    <submittedName>
        <fullName evidence="2">Uncharacterized protein</fullName>
    </submittedName>
</protein>
<feature type="transmembrane region" description="Helical" evidence="1">
    <location>
        <begin position="6"/>
        <end position="25"/>
    </location>
</feature>